<organism evidence="3 5">
    <name type="scientific">Thalassovita autumnalis</name>
    <dbReference type="NCBI Taxonomy" id="2072972"/>
    <lineage>
        <taxon>Bacteria</taxon>
        <taxon>Pseudomonadati</taxon>
        <taxon>Pseudomonadota</taxon>
        <taxon>Alphaproteobacteria</taxon>
        <taxon>Rhodobacterales</taxon>
        <taxon>Roseobacteraceae</taxon>
        <taxon>Thalassovita</taxon>
    </lineage>
</organism>
<protein>
    <submittedName>
        <fullName evidence="3">Copper chaperone CopZ</fullName>
    </submittedName>
</protein>
<gene>
    <name evidence="3" type="primary">copZ</name>
    <name evidence="2" type="ORF">TL5118_01165</name>
    <name evidence="3" type="ORF">TL5120_01478</name>
</gene>
<evidence type="ECO:0000313" key="2">
    <source>
        <dbReference type="EMBL" id="CUH65117.1"/>
    </source>
</evidence>
<evidence type="ECO:0000259" key="1">
    <source>
        <dbReference type="PROSITE" id="PS50846"/>
    </source>
</evidence>
<dbReference type="CDD" id="cd00371">
    <property type="entry name" value="HMA"/>
    <property type="match status" value="1"/>
</dbReference>
<dbReference type="EMBL" id="CYSB01000024">
    <property type="protein sequence ID" value="CUH65117.1"/>
    <property type="molecule type" value="Genomic_DNA"/>
</dbReference>
<dbReference type="GO" id="GO:0046872">
    <property type="term" value="F:metal ion binding"/>
    <property type="evidence" value="ECO:0007669"/>
    <property type="project" value="InterPro"/>
</dbReference>
<dbReference type="InterPro" id="IPR006121">
    <property type="entry name" value="HMA_dom"/>
</dbReference>
<proteinExistence type="predicted"/>
<reference evidence="3 5" key="1">
    <citation type="submission" date="2015-09" db="EMBL/GenBank/DDBJ databases">
        <authorList>
            <consortium name="Swine Surveillance"/>
        </authorList>
    </citation>
    <scope>NUCLEOTIDE SEQUENCE [LARGE SCALE GENOMIC DNA]</scope>
    <source>
        <strain evidence="3 5">5120</strain>
    </source>
</reference>
<dbReference type="Pfam" id="PF00403">
    <property type="entry name" value="HMA"/>
    <property type="match status" value="1"/>
</dbReference>
<evidence type="ECO:0000313" key="5">
    <source>
        <dbReference type="Proteomes" id="UP000051887"/>
    </source>
</evidence>
<dbReference type="RefSeq" id="WP_058242993.1">
    <property type="nucleotide sequence ID" value="NZ_CYSB01000024.1"/>
</dbReference>
<name>A0A0P1FTC7_9RHOB</name>
<sequence length="66" mass="6935">MEFSVPEMSCGHCTAAIEKAVKDVDPAATVNCDLDTRRVTVDTSLSQADVSQAITEAGYESEPATA</sequence>
<dbReference type="PROSITE" id="PS50846">
    <property type="entry name" value="HMA_2"/>
    <property type="match status" value="1"/>
</dbReference>
<reference evidence="2 4" key="2">
    <citation type="submission" date="2015-09" db="EMBL/GenBank/DDBJ databases">
        <authorList>
            <person name="Rodrigo-Torres L."/>
            <person name="Arahal D.R."/>
        </authorList>
    </citation>
    <scope>NUCLEOTIDE SEQUENCE [LARGE SCALE GENOMIC DNA]</scope>
    <source>
        <strain evidence="2 4">CECT 5118</strain>
    </source>
</reference>
<evidence type="ECO:0000313" key="4">
    <source>
        <dbReference type="Proteomes" id="UP000051086"/>
    </source>
</evidence>
<dbReference type="InterPro" id="IPR036163">
    <property type="entry name" value="HMA_dom_sf"/>
</dbReference>
<dbReference type="Gene3D" id="3.30.70.100">
    <property type="match status" value="1"/>
</dbReference>
<dbReference type="EMBL" id="CYSC01000024">
    <property type="protein sequence ID" value="CUH71688.1"/>
    <property type="molecule type" value="Genomic_DNA"/>
</dbReference>
<dbReference type="AlphaFoldDB" id="A0A0P1FTC7"/>
<feature type="domain" description="HMA" evidence="1">
    <location>
        <begin position="1"/>
        <end position="62"/>
    </location>
</feature>
<evidence type="ECO:0000313" key="3">
    <source>
        <dbReference type="EMBL" id="CUH71688.1"/>
    </source>
</evidence>
<dbReference type="SUPFAM" id="SSF55008">
    <property type="entry name" value="HMA, heavy metal-associated domain"/>
    <property type="match status" value="1"/>
</dbReference>
<dbReference type="Proteomes" id="UP000051887">
    <property type="component" value="Unassembled WGS sequence"/>
</dbReference>
<dbReference type="Proteomes" id="UP000051086">
    <property type="component" value="Unassembled WGS sequence"/>
</dbReference>
<accession>A0A0P1FTC7</accession>
<keyword evidence="4" id="KW-1185">Reference proteome</keyword>
<dbReference type="OrthoDB" id="9801832at2"/>